<feature type="domain" description="C2H2-type" evidence="13">
    <location>
        <begin position="703"/>
        <end position="730"/>
    </location>
</feature>
<feature type="domain" description="C2H2-type" evidence="13">
    <location>
        <begin position="846"/>
        <end position="873"/>
    </location>
</feature>
<proteinExistence type="inferred from homology"/>
<feature type="compositionally biased region" description="Basic and acidic residues" evidence="12">
    <location>
        <begin position="331"/>
        <end position="342"/>
    </location>
</feature>
<evidence type="ECO:0000256" key="3">
    <source>
        <dbReference type="ARBA" id="ARBA00022723"/>
    </source>
</evidence>
<feature type="domain" description="C2H2-type" evidence="13">
    <location>
        <begin position="818"/>
        <end position="845"/>
    </location>
</feature>
<dbReference type="GO" id="GO:0008270">
    <property type="term" value="F:zinc ion binding"/>
    <property type="evidence" value="ECO:0007669"/>
    <property type="project" value="UniProtKB-KW"/>
</dbReference>
<evidence type="ECO:0000256" key="7">
    <source>
        <dbReference type="ARBA" id="ARBA00023015"/>
    </source>
</evidence>
<keyword evidence="4" id="KW-0677">Repeat</keyword>
<dbReference type="Proteomes" id="UP001066276">
    <property type="component" value="Chromosome 7"/>
</dbReference>
<evidence type="ECO:0000256" key="11">
    <source>
        <dbReference type="PROSITE-ProRule" id="PRU00042"/>
    </source>
</evidence>
<dbReference type="GO" id="GO:0000981">
    <property type="term" value="F:DNA-binding transcription factor activity, RNA polymerase II-specific"/>
    <property type="evidence" value="ECO:0007669"/>
    <property type="project" value="TreeGrafter"/>
</dbReference>
<dbReference type="GO" id="GO:0005634">
    <property type="term" value="C:nucleus"/>
    <property type="evidence" value="ECO:0007669"/>
    <property type="project" value="UniProtKB-SubCell"/>
</dbReference>
<comment type="subcellular location">
    <subcellularLocation>
        <location evidence="1">Nucleus</location>
    </subcellularLocation>
</comment>
<keyword evidence="10" id="KW-0539">Nucleus</keyword>
<reference evidence="14" key="1">
    <citation type="journal article" date="2022" name="bioRxiv">
        <title>Sequencing and chromosome-scale assembly of the giantPleurodeles waltlgenome.</title>
        <authorList>
            <person name="Brown T."/>
            <person name="Elewa A."/>
            <person name="Iarovenko S."/>
            <person name="Subramanian E."/>
            <person name="Araus A.J."/>
            <person name="Petzold A."/>
            <person name="Susuki M."/>
            <person name="Suzuki K.-i.T."/>
            <person name="Hayashi T."/>
            <person name="Toyoda A."/>
            <person name="Oliveira C."/>
            <person name="Osipova E."/>
            <person name="Leigh N.D."/>
            <person name="Simon A."/>
            <person name="Yun M.H."/>
        </authorList>
    </citation>
    <scope>NUCLEOTIDE SEQUENCE</scope>
    <source>
        <strain evidence="14">20211129_DDA</strain>
        <tissue evidence="14">Liver</tissue>
    </source>
</reference>
<evidence type="ECO:0000256" key="9">
    <source>
        <dbReference type="ARBA" id="ARBA00023163"/>
    </source>
</evidence>
<evidence type="ECO:0000256" key="2">
    <source>
        <dbReference type="ARBA" id="ARBA00006991"/>
    </source>
</evidence>
<feature type="domain" description="C2H2-type" evidence="13">
    <location>
        <begin position="238"/>
        <end position="260"/>
    </location>
</feature>
<keyword evidence="9" id="KW-0804">Transcription</keyword>
<feature type="domain" description="C2H2-type" evidence="13">
    <location>
        <begin position="762"/>
        <end position="789"/>
    </location>
</feature>
<feature type="domain" description="C2H2-type" evidence="13">
    <location>
        <begin position="648"/>
        <end position="675"/>
    </location>
</feature>
<sequence length="926" mass="105432">MTEEESDETVLYIEHHYVCSECGVVHPSLKEALLHQQSHTLMHQYEVVEVDETTEDGAALFHTVGTQENQYQCLECGQLLLSPEELLEHQEMHMKLLAPEVNEHNSGSPVLSQSEIRYECTECKVLFDAQEMWIAHQQTHQKQAPPTRALLGPSLKKQAPQNVPEQVVDVVDLPPVAVGEVSPVTVEQEVPTDFSNQQYFCSTAALSQALVQLEHSYKKNQGQDGGGSSTGTIELLLYKCSECTQLFQTPNEFLEHQGTHFVSSAAPEPIGNPFPNQNGFESTGEHQMTEELVSGEEMTSVQEADPGFDTMTNDHSYELKNNCLTPVPENEVTKPDTQERSTKRLKREPGTQYQCIECLVQFSSSQELQLHLQSHRQGPFNCPLCSKVLQTLPSLEEHMEAHSTESHYLCVECGLGFGSEAILLAHRKTHTTNPLYMCECGKSFINMTKFLYHRRSHGQKDKELVEAGAEPSSCTSNVGQEDLKIEEPCLSTPDYKVISSEGGEQIFRCMECEKDFCKQVQLVRHQRFVHTLERQHKCHVCCKMFKKQSHVRNHMLIHTGERPFQCLDCGKSFNSQANLLRHRLTHTGEKPFKCEFCSKAFTQSSTLQQHLFVHGQQYPYKCQECGINFHRPYRLLMHRYHHTGEYPYKCKDCEKSFLLKRLLEVHELSHLGLEPHSCTDCGATFASPLRLQEHKCNLTAGKFECMTCGKKVNSAARLKTHEQLHSSGQPLKERKVGQRMPKCDVLHATQTAERRVPAVKSFECPDCLKMFSTETSLHVHRRIHTGERPYPCTDCGKAFRQSTHLKDHMRLHTGEKPFKCEVCDKAFTIAMRLSEHRRIHTGERPYTCTECGKAYRSFSNLWKHKKIHRSQPPAPPTHTTDYSNTVTILETVESIPIESIEIYPVSLGQDIHFESIQVENVQMSVL</sequence>
<name>A0AAV7Q0K0_PLEWA</name>
<dbReference type="EMBL" id="JANPWB010000011">
    <property type="protein sequence ID" value="KAJ1133044.1"/>
    <property type="molecule type" value="Genomic_DNA"/>
</dbReference>
<feature type="domain" description="C2H2-type" evidence="13">
    <location>
        <begin position="620"/>
        <end position="647"/>
    </location>
</feature>
<evidence type="ECO:0000256" key="1">
    <source>
        <dbReference type="ARBA" id="ARBA00004123"/>
    </source>
</evidence>
<dbReference type="GO" id="GO:0000977">
    <property type="term" value="F:RNA polymerase II transcription regulatory region sequence-specific DNA binding"/>
    <property type="evidence" value="ECO:0007669"/>
    <property type="project" value="TreeGrafter"/>
</dbReference>
<dbReference type="InterPro" id="IPR013087">
    <property type="entry name" value="Znf_C2H2_type"/>
</dbReference>
<feature type="domain" description="C2H2-type" evidence="13">
    <location>
        <begin position="436"/>
        <end position="462"/>
    </location>
</feature>
<dbReference type="InterPro" id="IPR036236">
    <property type="entry name" value="Znf_C2H2_sf"/>
</dbReference>
<feature type="region of interest" description="Disordered" evidence="12">
    <location>
        <begin position="321"/>
        <end position="346"/>
    </location>
</feature>
<dbReference type="FunFam" id="3.30.160.60:FF:002343">
    <property type="entry name" value="Zinc finger protein 33A"/>
    <property type="match status" value="1"/>
</dbReference>
<dbReference type="AlphaFoldDB" id="A0AAV7Q0K0"/>
<dbReference type="Gene3D" id="3.30.160.60">
    <property type="entry name" value="Classic Zinc Finger"/>
    <property type="match status" value="14"/>
</dbReference>
<dbReference type="PANTHER" id="PTHR24381">
    <property type="entry name" value="ZINC FINGER PROTEIN"/>
    <property type="match status" value="1"/>
</dbReference>
<dbReference type="FunFam" id="3.30.160.60:FF:000100">
    <property type="entry name" value="Zinc finger 45-like"/>
    <property type="match status" value="1"/>
</dbReference>
<dbReference type="PROSITE" id="PS00028">
    <property type="entry name" value="ZINC_FINGER_C2H2_1"/>
    <property type="match status" value="17"/>
</dbReference>
<feature type="domain" description="C2H2-type" evidence="13">
    <location>
        <begin position="564"/>
        <end position="591"/>
    </location>
</feature>
<feature type="domain" description="C2H2-type" evidence="13">
    <location>
        <begin position="536"/>
        <end position="563"/>
    </location>
</feature>
<dbReference type="PANTHER" id="PTHR24381:SF393">
    <property type="entry name" value="CHROMATIN-LINKED ADAPTOR FOR MSL PROTEINS, ISOFORM B"/>
    <property type="match status" value="1"/>
</dbReference>
<feature type="domain" description="C2H2-type" evidence="13">
    <location>
        <begin position="380"/>
        <end position="407"/>
    </location>
</feature>
<dbReference type="FunFam" id="3.30.160.60:FF:000056">
    <property type="entry name" value="Zinc finger and SCAN domain-containing 20"/>
    <property type="match status" value="1"/>
</dbReference>
<evidence type="ECO:0000256" key="4">
    <source>
        <dbReference type="ARBA" id="ARBA00022737"/>
    </source>
</evidence>
<dbReference type="FunFam" id="3.30.160.60:FF:000145">
    <property type="entry name" value="Zinc finger protein 574"/>
    <property type="match status" value="1"/>
</dbReference>
<dbReference type="SMART" id="SM00355">
    <property type="entry name" value="ZnF_C2H2"/>
    <property type="match status" value="20"/>
</dbReference>
<dbReference type="FunFam" id="3.30.160.60:FF:000690">
    <property type="entry name" value="Zinc finger protein 354C"/>
    <property type="match status" value="1"/>
</dbReference>
<keyword evidence="7" id="KW-0805">Transcription regulation</keyword>
<feature type="domain" description="C2H2-type" evidence="13">
    <location>
        <begin position="507"/>
        <end position="535"/>
    </location>
</feature>
<feature type="domain" description="C2H2-type" evidence="13">
    <location>
        <begin position="408"/>
        <end position="435"/>
    </location>
</feature>
<organism evidence="14 15">
    <name type="scientific">Pleurodeles waltl</name>
    <name type="common">Iberian ribbed newt</name>
    <dbReference type="NCBI Taxonomy" id="8319"/>
    <lineage>
        <taxon>Eukaryota</taxon>
        <taxon>Metazoa</taxon>
        <taxon>Chordata</taxon>
        <taxon>Craniata</taxon>
        <taxon>Vertebrata</taxon>
        <taxon>Euteleostomi</taxon>
        <taxon>Amphibia</taxon>
        <taxon>Batrachia</taxon>
        <taxon>Caudata</taxon>
        <taxon>Salamandroidea</taxon>
        <taxon>Salamandridae</taxon>
        <taxon>Pleurodelinae</taxon>
        <taxon>Pleurodeles</taxon>
    </lineage>
</organism>
<feature type="domain" description="C2H2-type" evidence="13">
    <location>
        <begin position="592"/>
        <end position="619"/>
    </location>
</feature>
<keyword evidence="3" id="KW-0479">Metal-binding</keyword>
<feature type="domain" description="C2H2-type" evidence="13">
    <location>
        <begin position="118"/>
        <end position="145"/>
    </location>
</feature>
<dbReference type="PROSITE" id="PS50157">
    <property type="entry name" value="ZINC_FINGER_C2H2_2"/>
    <property type="match status" value="18"/>
</dbReference>
<dbReference type="FunFam" id="3.30.160.60:FF:000130">
    <property type="entry name" value="Spalt-like transcription factor 4"/>
    <property type="match status" value="1"/>
</dbReference>
<dbReference type="Pfam" id="PF00096">
    <property type="entry name" value="zf-C2H2"/>
    <property type="match status" value="6"/>
</dbReference>
<dbReference type="Pfam" id="PF13912">
    <property type="entry name" value="zf-C2H2_6"/>
    <property type="match status" value="3"/>
</dbReference>
<gene>
    <name evidence="14" type="ORF">NDU88_011344</name>
</gene>
<protein>
    <recommendedName>
        <fullName evidence="13">C2H2-type domain-containing protein</fullName>
    </recommendedName>
</protein>
<evidence type="ECO:0000256" key="10">
    <source>
        <dbReference type="ARBA" id="ARBA00023242"/>
    </source>
</evidence>
<keyword evidence="6" id="KW-0862">Zinc</keyword>
<evidence type="ECO:0000256" key="5">
    <source>
        <dbReference type="ARBA" id="ARBA00022771"/>
    </source>
</evidence>
<comment type="similarity">
    <text evidence="2">Belongs to the krueppel C2H2-type zinc-finger protein family.</text>
</comment>
<feature type="domain" description="C2H2-type" evidence="13">
    <location>
        <begin position="790"/>
        <end position="817"/>
    </location>
</feature>
<dbReference type="FunFam" id="3.30.160.60:FF:002716">
    <property type="entry name" value="Zinc finger protein 212"/>
    <property type="match status" value="1"/>
</dbReference>
<evidence type="ECO:0000256" key="8">
    <source>
        <dbReference type="ARBA" id="ARBA00023125"/>
    </source>
</evidence>
<accession>A0AAV7Q0K0</accession>
<evidence type="ECO:0000259" key="13">
    <source>
        <dbReference type="PROSITE" id="PS50157"/>
    </source>
</evidence>
<evidence type="ECO:0000256" key="12">
    <source>
        <dbReference type="SAM" id="MobiDB-lite"/>
    </source>
</evidence>
<feature type="domain" description="C2H2-type" evidence="13">
    <location>
        <begin position="71"/>
        <end position="93"/>
    </location>
</feature>
<evidence type="ECO:0000313" key="15">
    <source>
        <dbReference type="Proteomes" id="UP001066276"/>
    </source>
</evidence>
<comment type="caution">
    <text evidence="14">The sequence shown here is derived from an EMBL/GenBank/DDBJ whole genome shotgun (WGS) entry which is preliminary data.</text>
</comment>
<evidence type="ECO:0000313" key="14">
    <source>
        <dbReference type="EMBL" id="KAJ1133044.1"/>
    </source>
</evidence>
<dbReference type="SUPFAM" id="SSF57667">
    <property type="entry name" value="beta-beta-alpha zinc fingers"/>
    <property type="match status" value="12"/>
</dbReference>
<evidence type="ECO:0000256" key="6">
    <source>
        <dbReference type="ARBA" id="ARBA00022833"/>
    </source>
</evidence>
<dbReference type="GO" id="GO:0032502">
    <property type="term" value="P:developmental process"/>
    <property type="evidence" value="ECO:0007669"/>
    <property type="project" value="UniProtKB-ARBA"/>
</dbReference>
<keyword evidence="8" id="KW-0238">DNA-binding</keyword>
<dbReference type="FunFam" id="3.30.160.60:FF:000202">
    <property type="entry name" value="Zinc finger protein 574"/>
    <property type="match status" value="1"/>
</dbReference>
<feature type="domain" description="C2H2-type" evidence="13">
    <location>
        <begin position="353"/>
        <end position="375"/>
    </location>
</feature>
<keyword evidence="5 11" id="KW-0863">Zinc-finger</keyword>
<keyword evidence="15" id="KW-1185">Reference proteome</keyword>